<proteinExistence type="predicted"/>
<reference evidence="1" key="1">
    <citation type="submission" date="2018-05" db="EMBL/GenBank/DDBJ databases">
        <authorList>
            <person name="Lanie J.A."/>
            <person name="Ng W.-L."/>
            <person name="Kazmierczak K.M."/>
            <person name="Andrzejewski T.M."/>
            <person name="Davidsen T.M."/>
            <person name="Wayne K.J."/>
            <person name="Tettelin H."/>
            <person name="Glass J.I."/>
            <person name="Rusch D."/>
            <person name="Podicherti R."/>
            <person name="Tsui H.-C.T."/>
            <person name="Winkler M.E."/>
        </authorList>
    </citation>
    <scope>NUCLEOTIDE SEQUENCE</scope>
</reference>
<feature type="non-terminal residue" evidence="1">
    <location>
        <position position="1"/>
    </location>
</feature>
<name>A0A382IAK9_9ZZZZ</name>
<accession>A0A382IAK9</accession>
<organism evidence="1">
    <name type="scientific">marine metagenome</name>
    <dbReference type="NCBI Taxonomy" id="408172"/>
    <lineage>
        <taxon>unclassified sequences</taxon>
        <taxon>metagenomes</taxon>
        <taxon>ecological metagenomes</taxon>
    </lineage>
</organism>
<dbReference type="EMBL" id="UINC01066021">
    <property type="protein sequence ID" value="SVB96289.1"/>
    <property type="molecule type" value="Genomic_DNA"/>
</dbReference>
<sequence>VNEEKVELIEETDLDIFELSEGDDENSKIKDELLGILQNKVSELG</sequence>
<evidence type="ECO:0000313" key="1">
    <source>
        <dbReference type="EMBL" id="SVB96289.1"/>
    </source>
</evidence>
<protein>
    <submittedName>
        <fullName evidence="1">Uncharacterized protein</fullName>
    </submittedName>
</protein>
<dbReference type="AlphaFoldDB" id="A0A382IAK9"/>
<gene>
    <name evidence="1" type="ORF">METZ01_LOCUS249143</name>
</gene>
<feature type="non-terminal residue" evidence="1">
    <location>
        <position position="45"/>
    </location>
</feature>